<evidence type="ECO:0000256" key="2">
    <source>
        <dbReference type="ARBA" id="ARBA00023125"/>
    </source>
</evidence>
<feature type="domain" description="HTH tetR-type" evidence="5">
    <location>
        <begin position="1"/>
        <end position="61"/>
    </location>
</feature>
<organism evidence="6 7">
    <name type="scientific">Paractinoplanes atraurantiacus</name>
    <dbReference type="NCBI Taxonomy" id="1036182"/>
    <lineage>
        <taxon>Bacteria</taxon>
        <taxon>Bacillati</taxon>
        <taxon>Actinomycetota</taxon>
        <taxon>Actinomycetes</taxon>
        <taxon>Micromonosporales</taxon>
        <taxon>Micromonosporaceae</taxon>
        <taxon>Paractinoplanes</taxon>
    </lineage>
</organism>
<dbReference type="Gene3D" id="1.10.10.60">
    <property type="entry name" value="Homeodomain-like"/>
    <property type="match status" value="1"/>
</dbReference>
<dbReference type="Proteomes" id="UP000219612">
    <property type="component" value="Unassembled WGS sequence"/>
</dbReference>
<keyword evidence="3" id="KW-0804">Transcription</keyword>
<dbReference type="PROSITE" id="PS50977">
    <property type="entry name" value="HTH_TETR_2"/>
    <property type="match status" value="1"/>
</dbReference>
<dbReference type="GO" id="GO:0045892">
    <property type="term" value="P:negative regulation of DNA-templated transcription"/>
    <property type="evidence" value="ECO:0007669"/>
    <property type="project" value="InterPro"/>
</dbReference>
<dbReference type="EMBL" id="OBDY01000006">
    <property type="protein sequence ID" value="SNY41302.1"/>
    <property type="molecule type" value="Genomic_DNA"/>
</dbReference>
<dbReference type="InterPro" id="IPR009057">
    <property type="entry name" value="Homeodomain-like_sf"/>
</dbReference>
<dbReference type="InterPro" id="IPR001647">
    <property type="entry name" value="HTH_TetR"/>
</dbReference>
<gene>
    <name evidence="6" type="ORF">SAMN05421748_106150</name>
</gene>
<keyword evidence="2 4" id="KW-0238">DNA-binding</keyword>
<protein>
    <submittedName>
        <fullName evidence="6">Regulatory protein, tetR family</fullName>
    </submittedName>
</protein>
<evidence type="ECO:0000313" key="7">
    <source>
        <dbReference type="Proteomes" id="UP000219612"/>
    </source>
</evidence>
<evidence type="ECO:0000256" key="3">
    <source>
        <dbReference type="ARBA" id="ARBA00023163"/>
    </source>
</evidence>
<feature type="DNA-binding region" description="H-T-H motif" evidence="4">
    <location>
        <begin position="24"/>
        <end position="43"/>
    </location>
</feature>
<dbReference type="SUPFAM" id="SSF48498">
    <property type="entry name" value="Tetracyclin repressor-like, C-terminal domain"/>
    <property type="match status" value="1"/>
</dbReference>
<evidence type="ECO:0000256" key="1">
    <source>
        <dbReference type="ARBA" id="ARBA00023015"/>
    </source>
</evidence>
<sequence length="210" mass="21969">MPSEAEILDAALDLLDAGGPKAVTIRGAAAAIGAAPHAVYTYFADKAALERALLERLLDLPEKITGADDWRSEVEQLALELRRRLAAHPGAVPLLIGGPLDGPGPWRFGERLLTLLTEGGLDPAAAARGSYAVMVFVLGSIALEVADVPGAGALPPETERVDARRAALSEVPAGTYPRTAAAAGVMATWVGTEQFRWGLQRLLDGLALHP</sequence>
<dbReference type="Gene3D" id="1.10.357.10">
    <property type="entry name" value="Tetracycline Repressor, domain 2"/>
    <property type="match status" value="1"/>
</dbReference>
<name>A0A285HZZ5_9ACTN</name>
<dbReference type="GO" id="GO:0003677">
    <property type="term" value="F:DNA binding"/>
    <property type="evidence" value="ECO:0007669"/>
    <property type="project" value="UniProtKB-UniRule"/>
</dbReference>
<reference evidence="6 7" key="1">
    <citation type="submission" date="2017-09" db="EMBL/GenBank/DDBJ databases">
        <authorList>
            <person name="Ehlers B."/>
            <person name="Leendertz F.H."/>
        </authorList>
    </citation>
    <scope>NUCLEOTIDE SEQUENCE [LARGE SCALE GENOMIC DNA]</scope>
    <source>
        <strain evidence="6 7">CGMCC 4.6857</strain>
    </source>
</reference>
<evidence type="ECO:0000259" key="5">
    <source>
        <dbReference type="PROSITE" id="PS50977"/>
    </source>
</evidence>
<keyword evidence="7" id="KW-1185">Reference proteome</keyword>
<dbReference type="InterPro" id="IPR036271">
    <property type="entry name" value="Tet_transcr_reg_TetR-rel_C_sf"/>
</dbReference>
<dbReference type="AlphaFoldDB" id="A0A285HZZ5"/>
<proteinExistence type="predicted"/>
<dbReference type="Pfam" id="PF00440">
    <property type="entry name" value="TetR_N"/>
    <property type="match status" value="1"/>
</dbReference>
<dbReference type="InterPro" id="IPR004111">
    <property type="entry name" value="Repressor_TetR_C"/>
</dbReference>
<dbReference type="SUPFAM" id="SSF46689">
    <property type="entry name" value="Homeodomain-like"/>
    <property type="match status" value="1"/>
</dbReference>
<accession>A0A285HZZ5</accession>
<evidence type="ECO:0000313" key="6">
    <source>
        <dbReference type="EMBL" id="SNY41302.1"/>
    </source>
</evidence>
<evidence type="ECO:0000256" key="4">
    <source>
        <dbReference type="PROSITE-ProRule" id="PRU00335"/>
    </source>
</evidence>
<dbReference type="Pfam" id="PF02909">
    <property type="entry name" value="TetR_C_1"/>
    <property type="match status" value="1"/>
</dbReference>
<dbReference type="RefSeq" id="WP_245923053.1">
    <property type="nucleotide sequence ID" value="NZ_OBDY01000006.1"/>
</dbReference>
<keyword evidence="1" id="KW-0805">Transcription regulation</keyword>